<dbReference type="Pfam" id="PF00301">
    <property type="entry name" value="Rubredoxin"/>
    <property type="match status" value="1"/>
</dbReference>
<dbReference type="Gene3D" id="2.20.28.10">
    <property type="match status" value="1"/>
</dbReference>
<evidence type="ECO:0000256" key="4">
    <source>
        <dbReference type="ARBA" id="ARBA00022643"/>
    </source>
</evidence>
<feature type="domain" description="Flavodoxin-like" evidence="9">
    <location>
        <begin position="253"/>
        <end position="392"/>
    </location>
</feature>
<feature type="domain" description="Rubredoxin-like" evidence="10">
    <location>
        <begin position="441"/>
        <end position="492"/>
    </location>
</feature>
<dbReference type="Gene3D" id="3.50.50.60">
    <property type="entry name" value="FAD/NAD(P)-binding domain"/>
    <property type="match status" value="2"/>
</dbReference>
<dbReference type="SUPFAM" id="SSF57802">
    <property type="entry name" value="Rubredoxin-like"/>
    <property type="match status" value="1"/>
</dbReference>
<dbReference type="InterPro" id="IPR036188">
    <property type="entry name" value="FAD/NAD-bd_sf"/>
</dbReference>
<dbReference type="PRINTS" id="PR00163">
    <property type="entry name" value="RUBREDOXIN"/>
</dbReference>
<name>A0ABX1MY94_9RHOO</name>
<evidence type="ECO:0000313" key="11">
    <source>
        <dbReference type="EMBL" id="NMF91034.1"/>
    </source>
</evidence>
<dbReference type="PANTHER" id="PTHR43717">
    <property type="entry name" value="ANAEROBIC NITRIC OXIDE REDUCTASE FLAVORUBREDOXIN"/>
    <property type="match status" value="1"/>
</dbReference>
<organism evidence="11 12">
    <name type="scientific">Aromatoleum petrolei</name>
    <dbReference type="NCBI Taxonomy" id="76116"/>
    <lineage>
        <taxon>Bacteria</taxon>
        <taxon>Pseudomonadati</taxon>
        <taxon>Pseudomonadota</taxon>
        <taxon>Betaproteobacteria</taxon>
        <taxon>Rhodocyclales</taxon>
        <taxon>Rhodocyclaceae</taxon>
        <taxon>Aromatoleum</taxon>
    </lineage>
</organism>
<feature type="region of interest" description="Disordered" evidence="8">
    <location>
        <begin position="401"/>
        <end position="436"/>
    </location>
</feature>
<dbReference type="Gene3D" id="3.40.50.360">
    <property type="match status" value="1"/>
</dbReference>
<dbReference type="Pfam" id="PF19583">
    <property type="entry name" value="ODP"/>
    <property type="match status" value="1"/>
</dbReference>
<dbReference type="Pfam" id="PF18113">
    <property type="entry name" value="Rbx_binding"/>
    <property type="match status" value="1"/>
</dbReference>
<dbReference type="SUPFAM" id="SSF51905">
    <property type="entry name" value="FAD/NAD(P)-binding domain"/>
    <property type="match status" value="1"/>
</dbReference>
<keyword evidence="12" id="KW-1185">Reference proteome</keyword>
<dbReference type="EMBL" id="WTVR01000062">
    <property type="protein sequence ID" value="NMF91034.1"/>
    <property type="molecule type" value="Genomic_DNA"/>
</dbReference>
<dbReference type="InterPro" id="IPR045761">
    <property type="entry name" value="ODP_dom"/>
</dbReference>
<dbReference type="Pfam" id="PF07992">
    <property type="entry name" value="Pyr_redox_2"/>
    <property type="match status" value="1"/>
</dbReference>
<dbReference type="InterPro" id="IPR029039">
    <property type="entry name" value="Flavoprotein-like_sf"/>
</dbReference>
<dbReference type="SMART" id="SM00849">
    <property type="entry name" value="Lactamase_B"/>
    <property type="match status" value="1"/>
</dbReference>
<keyword evidence="4" id="KW-0288">FMN</keyword>
<comment type="similarity">
    <text evidence="1">In the N-terminal section; belongs to the zinc metallo-hydrolase group 3 family.</text>
</comment>
<dbReference type="InterPro" id="IPR023753">
    <property type="entry name" value="FAD/NAD-binding_dom"/>
</dbReference>
<keyword evidence="5" id="KW-0479">Metal-binding</keyword>
<keyword evidence="2" id="KW-0813">Transport</keyword>
<dbReference type="InterPro" id="IPR001279">
    <property type="entry name" value="Metallo-B-lactamas"/>
</dbReference>
<dbReference type="NCBIfam" id="NF008887">
    <property type="entry name" value="PRK11921.1"/>
    <property type="match status" value="1"/>
</dbReference>
<evidence type="ECO:0000256" key="8">
    <source>
        <dbReference type="SAM" id="MobiDB-lite"/>
    </source>
</evidence>
<evidence type="ECO:0000256" key="6">
    <source>
        <dbReference type="ARBA" id="ARBA00022982"/>
    </source>
</evidence>
<comment type="caution">
    <text evidence="11">The sequence shown here is derived from an EMBL/GenBank/DDBJ whole genome shotgun (WGS) entry which is preliminary data.</text>
</comment>
<dbReference type="NCBIfam" id="NF003954">
    <property type="entry name" value="PRK05452.1"/>
    <property type="match status" value="1"/>
</dbReference>
<evidence type="ECO:0000256" key="7">
    <source>
        <dbReference type="ARBA" id="ARBA00023004"/>
    </source>
</evidence>
<dbReference type="PROSITE" id="PS50902">
    <property type="entry name" value="FLAVODOXIN_LIKE"/>
    <property type="match status" value="1"/>
</dbReference>
<dbReference type="InterPro" id="IPR008254">
    <property type="entry name" value="Flavodoxin/NO_synth"/>
</dbReference>
<dbReference type="InterPro" id="IPR024935">
    <property type="entry name" value="Rubredoxin_dom"/>
</dbReference>
<dbReference type="Proteomes" id="UP000652074">
    <property type="component" value="Unassembled WGS sequence"/>
</dbReference>
<evidence type="ECO:0000256" key="1">
    <source>
        <dbReference type="ARBA" id="ARBA00007121"/>
    </source>
</evidence>
<dbReference type="CDD" id="cd07709">
    <property type="entry name" value="flavodiiron_proteins_MBL-fold"/>
    <property type="match status" value="1"/>
</dbReference>
<dbReference type="SUPFAM" id="SSF56281">
    <property type="entry name" value="Metallo-hydrolase/oxidoreductase"/>
    <property type="match status" value="1"/>
</dbReference>
<dbReference type="PRINTS" id="PR00411">
    <property type="entry name" value="PNDRDTASEI"/>
</dbReference>
<keyword evidence="3" id="KW-0285">Flavoprotein</keyword>
<dbReference type="CDD" id="cd00730">
    <property type="entry name" value="rubredoxin"/>
    <property type="match status" value="1"/>
</dbReference>
<evidence type="ECO:0000256" key="3">
    <source>
        <dbReference type="ARBA" id="ARBA00022630"/>
    </source>
</evidence>
<proteinExistence type="inferred from homology"/>
<protein>
    <submittedName>
        <fullName evidence="11">Anaerobic nitric oxide reductase flavorubredoxin</fullName>
    </submittedName>
</protein>
<evidence type="ECO:0000256" key="2">
    <source>
        <dbReference type="ARBA" id="ARBA00022448"/>
    </source>
</evidence>
<evidence type="ECO:0000313" key="12">
    <source>
        <dbReference type="Proteomes" id="UP000652074"/>
    </source>
</evidence>
<dbReference type="RefSeq" id="WP_169208364.1">
    <property type="nucleotide sequence ID" value="NZ_CP059560.1"/>
</dbReference>
<accession>A0ABX1MY94</accession>
<reference evidence="11 12" key="1">
    <citation type="submission" date="2019-12" db="EMBL/GenBank/DDBJ databases">
        <title>Comparative genomics gives insights into the taxonomy of the Azoarcus-Aromatoleum group and reveals separate origins of nif in the plant-associated Azoarcus and non-plant-associated Aromatoleum sub-groups.</title>
        <authorList>
            <person name="Lafos M."/>
            <person name="Maluk M."/>
            <person name="Batista M."/>
            <person name="Junghare M."/>
            <person name="Carmona M."/>
            <person name="Faoro H."/>
            <person name="Cruz L.M."/>
            <person name="Battistoni F."/>
            <person name="De Souza E."/>
            <person name="Pedrosa F."/>
            <person name="Chen W.-M."/>
            <person name="Poole P.S."/>
            <person name="Dixon R.A."/>
            <person name="James E.K."/>
        </authorList>
    </citation>
    <scope>NUCLEOTIDE SEQUENCE [LARGE SCALE GENOMIC DNA]</scope>
    <source>
        <strain evidence="11 12">ToN1</strain>
    </source>
</reference>
<dbReference type="Gene3D" id="3.30.390.120">
    <property type="match status" value="1"/>
</dbReference>
<sequence length="889" mass="97085">MSFAVKSNITWVGKQDWELREFHGSEYSTHKGSSYNSYLVREEKVALIDTVWTPYAQEFVDNLEREIDLHKIDYIIANHAEIDHSGALPALLARIPGTPIYCTENGVKSLKGHFHKDWNFQVVKTGDTLDLGNGKQLVFVEAPMLHWPDSMMTYLAGDAVLFSNDAFGQHYASEKMFNDLVDQEELRAECLKYYANILTPFSSRVTAKIHEVLSFNLPLEMICTAHGIIWRDNPAQIVEQYLAWADDYQENQITLIYDSMWNGTRHMAEAITKGIRQEDPSVEVKMFNLANTDKNDVLTQVFRSKGILVGSPTVNNGMLPQVAALLEELRGLRFRGKHAAPFGAHGWAGGAVDRIGQRLEEAGFAVTGGIEALWKPTEGALDECLAFGRDIARQWRGEWEPIESAAQDQSPSIKRPVGPKRVDPKPAAAPATDRTVTAADQGSMRCRACGWIYDPAKGEAGQGVQAGTPWSEVPETFLCPECLLGKSEFDPLNVRGNTASQVAADRELQPAPVVIVGGGSAAYQLVRAFRAQDADTPVLVIAADAGADYPKPQLVHGFSRKLGPSDLVQRTPEQIAREFNVTIRAYTQVDAIDPDNKTVRFGDDVQPYRDLVLALGADPWIPPLQGSAASRVITLNNLADYERYLQQLAQGERVLVIGAGLTGTEVALDLAESGLQVRLTDVAPRTLAKLLPDFVSHELENRLVQKGCRLHLGESIAHIDSSAGGVVVQLSNGERFEVDTVVATAGLRPRIELARDAGLEVNRGIKVDPQLRTSNPHIYALGDCAEIEGMVLPFMHPLALSAQALAKTLAGESTTLRLPAMPTLVKTPALPIQLAGVTVADGLQWAVDSDETGLTGKALDDDGRLVGYVVTGQHVGRGMALLQQLPALL</sequence>
<evidence type="ECO:0000256" key="5">
    <source>
        <dbReference type="ARBA" id="ARBA00022723"/>
    </source>
</evidence>
<dbReference type="InterPro" id="IPR041364">
    <property type="entry name" value="Rbx-bd"/>
</dbReference>
<dbReference type="Gene3D" id="3.60.15.10">
    <property type="entry name" value="Ribonuclease Z/Hydroxyacylglutathione hydrolase-like"/>
    <property type="match status" value="1"/>
</dbReference>
<evidence type="ECO:0000259" key="9">
    <source>
        <dbReference type="PROSITE" id="PS50902"/>
    </source>
</evidence>
<dbReference type="Pfam" id="PF00258">
    <property type="entry name" value="Flavodoxin_1"/>
    <property type="match status" value="1"/>
</dbReference>
<keyword evidence="7" id="KW-0408">Iron</keyword>
<dbReference type="NCBIfam" id="NF003437">
    <property type="entry name" value="PRK04965.1"/>
    <property type="match status" value="1"/>
</dbReference>
<dbReference type="InterPro" id="IPR024934">
    <property type="entry name" value="Rubredoxin-like_dom"/>
</dbReference>
<dbReference type="PROSITE" id="PS50903">
    <property type="entry name" value="RUBREDOXIN_LIKE"/>
    <property type="match status" value="1"/>
</dbReference>
<dbReference type="InterPro" id="IPR036866">
    <property type="entry name" value="RibonucZ/Hydroxyglut_hydro"/>
</dbReference>
<dbReference type="SUPFAM" id="SSF52218">
    <property type="entry name" value="Flavoproteins"/>
    <property type="match status" value="1"/>
</dbReference>
<gene>
    <name evidence="11" type="primary">norV</name>
    <name evidence="11" type="ORF">GPA26_21460</name>
</gene>
<keyword evidence="6" id="KW-0249">Electron transport</keyword>
<dbReference type="PANTHER" id="PTHR43717:SF1">
    <property type="entry name" value="ANAEROBIC NITRIC OXIDE REDUCTASE FLAVORUBREDOXIN"/>
    <property type="match status" value="1"/>
</dbReference>
<evidence type="ECO:0000259" key="10">
    <source>
        <dbReference type="PROSITE" id="PS50903"/>
    </source>
</evidence>
<dbReference type="PRINTS" id="PR00368">
    <property type="entry name" value="FADPNR"/>
</dbReference>